<feature type="region of interest" description="Disordered" evidence="1">
    <location>
        <begin position="168"/>
        <end position="201"/>
    </location>
</feature>
<evidence type="ECO:0000313" key="4">
    <source>
        <dbReference type="Proteomes" id="UP001530400"/>
    </source>
</evidence>
<dbReference type="EMBL" id="JALLPJ020001184">
    <property type="protein sequence ID" value="KAL3774626.1"/>
    <property type="molecule type" value="Genomic_DNA"/>
</dbReference>
<feature type="region of interest" description="Disordered" evidence="1">
    <location>
        <begin position="1"/>
        <end position="77"/>
    </location>
</feature>
<name>A0ABD3NI34_9STRA</name>
<feature type="transmembrane region" description="Helical" evidence="2">
    <location>
        <begin position="421"/>
        <end position="440"/>
    </location>
</feature>
<feature type="compositionally biased region" description="Basic and acidic residues" evidence="1">
    <location>
        <begin position="11"/>
        <end position="24"/>
    </location>
</feature>
<evidence type="ECO:0000256" key="1">
    <source>
        <dbReference type="SAM" id="MobiDB-lite"/>
    </source>
</evidence>
<dbReference type="Proteomes" id="UP001530400">
    <property type="component" value="Unassembled WGS sequence"/>
</dbReference>
<comment type="caution">
    <text evidence="3">The sequence shown here is derived from an EMBL/GenBank/DDBJ whole genome shotgun (WGS) entry which is preliminary data.</text>
</comment>
<keyword evidence="2" id="KW-0812">Transmembrane</keyword>
<proteinExistence type="predicted"/>
<keyword evidence="4" id="KW-1185">Reference proteome</keyword>
<keyword evidence="2" id="KW-0472">Membrane</keyword>
<feature type="compositionally biased region" description="Low complexity" evidence="1">
    <location>
        <begin position="63"/>
        <end position="75"/>
    </location>
</feature>
<accession>A0ABD3NI34</accession>
<feature type="compositionally biased region" description="Polar residues" evidence="1">
    <location>
        <begin position="181"/>
        <end position="198"/>
    </location>
</feature>
<evidence type="ECO:0000256" key="2">
    <source>
        <dbReference type="SAM" id="Phobius"/>
    </source>
</evidence>
<evidence type="ECO:0000313" key="3">
    <source>
        <dbReference type="EMBL" id="KAL3774626.1"/>
    </source>
</evidence>
<feature type="compositionally biased region" description="Low complexity" evidence="1">
    <location>
        <begin position="28"/>
        <end position="51"/>
    </location>
</feature>
<feature type="compositionally biased region" description="Acidic residues" evidence="1">
    <location>
        <begin position="514"/>
        <end position="532"/>
    </location>
</feature>
<keyword evidence="2" id="KW-1133">Transmembrane helix</keyword>
<feature type="region of interest" description="Disordered" evidence="1">
    <location>
        <begin position="472"/>
        <end position="536"/>
    </location>
</feature>
<gene>
    <name evidence="3" type="ORF">ACHAWO_001997</name>
</gene>
<sequence>MASTMYHHQKSHDETEQSDSDVHAGLRSISLPQTSSSSSSSTAAPLFASLTRTNTLHEKHSESTSSTTSTTTTSSNSIQHMISLRDIPQQQEDNPLAGSIELHQKHSREKYIANPKKPPTVWSSTTSTKAAVDATTTSSTTTELFQQATTAAVQQVATASNVIEEVSRVNPAPTPYEYGDSSAQQGTTTSDPNIQTVNPAPHDETTPCHLAPIPGQIQRLTSFGSHSSKNPGIVLRYRYELVQDLTGIDWTINEKGERDGTDALVENVLPMVEEGMLGEVLVPTLFEECDKKKRGIRGLSGLALVGIDVKPDDFPLPQTECITTYIPEDPLKSIQCHRIEGAMTLYFAESSPYSALLPSVTLQALNAIKDGMDTGIMLSSHESVLALTFLDSSYSLESIVPAAAPDTGVARKSSSGGNGGLAAGLVIFFLLLGIGAFFGWRKYKKMLFELDQYEQEREDDVAVDINHVSDLKVSTRSEDDEDASYTSNDSETSGGDGTTDDDDTGDEGGSYSEESTDSDGIFEDDDSFDPEDINSPRYHMYKKKKHAKKSKNNIVIAGVVDEASVATGATGATGLHSEASLRTVKVKNVVLPNVLDVDINMG</sequence>
<dbReference type="AlphaFoldDB" id="A0ABD3NI34"/>
<organism evidence="3 4">
    <name type="scientific">Cyclotella atomus</name>
    <dbReference type="NCBI Taxonomy" id="382360"/>
    <lineage>
        <taxon>Eukaryota</taxon>
        <taxon>Sar</taxon>
        <taxon>Stramenopiles</taxon>
        <taxon>Ochrophyta</taxon>
        <taxon>Bacillariophyta</taxon>
        <taxon>Coscinodiscophyceae</taxon>
        <taxon>Thalassiosirophycidae</taxon>
        <taxon>Stephanodiscales</taxon>
        <taxon>Stephanodiscaceae</taxon>
        <taxon>Cyclotella</taxon>
    </lineage>
</organism>
<protein>
    <submittedName>
        <fullName evidence="3">Uncharacterized protein</fullName>
    </submittedName>
</protein>
<reference evidence="3 4" key="1">
    <citation type="submission" date="2024-10" db="EMBL/GenBank/DDBJ databases">
        <title>Updated reference genomes for cyclostephanoid diatoms.</title>
        <authorList>
            <person name="Roberts W.R."/>
            <person name="Alverson A.J."/>
        </authorList>
    </citation>
    <scope>NUCLEOTIDE SEQUENCE [LARGE SCALE GENOMIC DNA]</scope>
    <source>
        <strain evidence="3 4">AJA010-31</strain>
    </source>
</reference>